<reference evidence="1 2" key="1">
    <citation type="submission" date="2020-07" db="EMBL/GenBank/DDBJ databases">
        <authorList>
            <person name="Pothier F. J."/>
        </authorList>
    </citation>
    <scope>NUCLEOTIDE SEQUENCE [LARGE SCALE GENOMIC DNA]</scope>
    <source>
        <strain evidence="1 2">CFBP 7900</strain>
    </source>
</reference>
<comment type="caution">
    <text evidence="1">The sequence shown here is derived from an EMBL/GenBank/DDBJ whole genome shotgun (WGS) entry which is preliminary data.</text>
</comment>
<protein>
    <recommendedName>
        <fullName evidence="3">Lipoprotein</fullName>
    </recommendedName>
</protein>
<accession>A0A6V7DRE0</accession>
<dbReference type="AlphaFoldDB" id="A0A6V7DRE0"/>
<evidence type="ECO:0000313" key="2">
    <source>
        <dbReference type="Proteomes" id="UP000587508"/>
    </source>
</evidence>
<evidence type="ECO:0000313" key="1">
    <source>
        <dbReference type="EMBL" id="CAD0339190.1"/>
    </source>
</evidence>
<dbReference type="Proteomes" id="UP000587508">
    <property type="component" value="Unassembled WGS sequence"/>
</dbReference>
<evidence type="ECO:0008006" key="3">
    <source>
        <dbReference type="Google" id="ProtNLM"/>
    </source>
</evidence>
<dbReference type="EMBL" id="CAJDKC010000003">
    <property type="protein sequence ID" value="CAD0339190.1"/>
    <property type="molecule type" value="Genomic_DNA"/>
</dbReference>
<sequence>MRILYTEGRCRFTEKLRMFTMVASLLVSLAGCSKSGTQVAESYSPSGSCDDEKMDILTAISKNSDIVTYGSGYFTDSEVVFLWDAGPRSVAECKRAQGNLRIIRSIEPNYVRPRDFVLIEKLYSDSDAAFVQFHLVPTGKNGDVFLRKQGGYWRVTQKKLWEN</sequence>
<organism evidence="1 2">
    <name type="scientific">Xanthomonas hortorum pv. carotae</name>
    <dbReference type="NCBI Taxonomy" id="487904"/>
    <lineage>
        <taxon>Bacteria</taxon>
        <taxon>Pseudomonadati</taxon>
        <taxon>Pseudomonadota</taxon>
        <taxon>Gammaproteobacteria</taxon>
        <taxon>Lysobacterales</taxon>
        <taxon>Lysobacteraceae</taxon>
        <taxon>Xanthomonas</taxon>
    </lineage>
</organism>
<proteinExistence type="predicted"/>
<gene>
    <name evidence="1" type="ORF">CFBP7900_24090</name>
</gene>
<name>A0A6V7DRE0_9XANT</name>
<dbReference type="EMBL" id="CAJDKC010000003">
    <property type="protein sequence ID" value="CAD0339181.1"/>
    <property type="molecule type" value="Genomic_DNA"/>
</dbReference>
<dbReference type="PROSITE" id="PS51257">
    <property type="entry name" value="PROKAR_LIPOPROTEIN"/>
    <property type="match status" value="1"/>
</dbReference>